<proteinExistence type="predicted"/>
<reference evidence="1" key="1">
    <citation type="journal article" date="2022" name="bioRxiv">
        <title>Sequencing and chromosome-scale assembly of the giantPleurodeles waltlgenome.</title>
        <authorList>
            <person name="Brown T."/>
            <person name="Elewa A."/>
            <person name="Iarovenko S."/>
            <person name="Subramanian E."/>
            <person name="Araus A.J."/>
            <person name="Petzold A."/>
            <person name="Susuki M."/>
            <person name="Suzuki K.-i.T."/>
            <person name="Hayashi T."/>
            <person name="Toyoda A."/>
            <person name="Oliveira C."/>
            <person name="Osipova E."/>
            <person name="Leigh N.D."/>
            <person name="Simon A."/>
            <person name="Yun M.H."/>
        </authorList>
    </citation>
    <scope>NUCLEOTIDE SEQUENCE</scope>
    <source>
        <strain evidence="1">20211129_DDA</strain>
        <tissue evidence="1">Liver</tissue>
    </source>
</reference>
<dbReference type="Proteomes" id="UP001066276">
    <property type="component" value="Chromosome 12"/>
</dbReference>
<gene>
    <name evidence="1" type="ORF">NDU88_001517</name>
</gene>
<evidence type="ECO:0000313" key="2">
    <source>
        <dbReference type="Proteomes" id="UP001066276"/>
    </source>
</evidence>
<protein>
    <submittedName>
        <fullName evidence="1">Uncharacterized protein</fullName>
    </submittedName>
</protein>
<comment type="caution">
    <text evidence="1">The sequence shown here is derived from an EMBL/GenBank/DDBJ whole genome shotgun (WGS) entry which is preliminary data.</text>
</comment>
<evidence type="ECO:0000313" key="1">
    <source>
        <dbReference type="EMBL" id="KAJ1081335.1"/>
    </source>
</evidence>
<keyword evidence="2" id="KW-1185">Reference proteome</keyword>
<organism evidence="1 2">
    <name type="scientific">Pleurodeles waltl</name>
    <name type="common">Iberian ribbed newt</name>
    <dbReference type="NCBI Taxonomy" id="8319"/>
    <lineage>
        <taxon>Eukaryota</taxon>
        <taxon>Metazoa</taxon>
        <taxon>Chordata</taxon>
        <taxon>Craniata</taxon>
        <taxon>Vertebrata</taxon>
        <taxon>Euteleostomi</taxon>
        <taxon>Amphibia</taxon>
        <taxon>Batrachia</taxon>
        <taxon>Caudata</taxon>
        <taxon>Salamandroidea</taxon>
        <taxon>Salamandridae</taxon>
        <taxon>Pleurodelinae</taxon>
        <taxon>Pleurodeles</taxon>
    </lineage>
</organism>
<name>A0AAV7L0X4_PLEWA</name>
<dbReference type="AlphaFoldDB" id="A0AAV7L0X4"/>
<dbReference type="EMBL" id="JANPWB010000016">
    <property type="protein sequence ID" value="KAJ1081335.1"/>
    <property type="molecule type" value="Genomic_DNA"/>
</dbReference>
<sequence>MQSAASHDVPVALTRAVLALAVKLIKGYYRIEGGRGDCEACPCPGSVWESRNKDGELPSKEMKEEVEPVCPYYKKQASKEEGYSVSKEEMWCGGEATGRVRNCWEVLGAEESGTTGKLVD</sequence>
<accession>A0AAV7L0X4</accession>